<dbReference type="Proteomes" id="UP000257109">
    <property type="component" value="Unassembled WGS sequence"/>
</dbReference>
<protein>
    <submittedName>
        <fullName evidence="1">Uncharacterized protein</fullName>
    </submittedName>
</protein>
<dbReference type="OrthoDB" id="1426524at2759"/>
<keyword evidence="2" id="KW-1185">Reference proteome</keyword>
<organism evidence="1 2">
    <name type="scientific">Mucuna pruriens</name>
    <name type="common">Velvet bean</name>
    <name type="synonym">Dolichos pruriens</name>
    <dbReference type="NCBI Taxonomy" id="157652"/>
    <lineage>
        <taxon>Eukaryota</taxon>
        <taxon>Viridiplantae</taxon>
        <taxon>Streptophyta</taxon>
        <taxon>Embryophyta</taxon>
        <taxon>Tracheophyta</taxon>
        <taxon>Spermatophyta</taxon>
        <taxon>Magnoliopsida</taxon>
        <taxon>eudicotyledons</taxon>
        <taxon>Gunneridae</taxon>
        <taxon>Pentapetalae</taxon>
        <taxon>rosids</taxon>
        <taxon>fabids</taxon>
        <taxon>Fabales</taxon>
        <taxon>Fabaceae</taxon>
        <taxon>Papilionoideae</taxon>
        <taxon>50 kb inversion clade</taxon>
        <taxon>NPAAA clade</taxon>
        <taxon>indigoferoid/millettioid clade</taxon>
        <taxon>Phaseoleae</taxon>
        <taxon>Mucuna</taxon>
    </lineage>
</organism>
<feature type="non-terminal residue" evidence="1">
    <location>
        <position position="1"/>
    </location>
</feature>
<evidence type="ECO:0000313" key="1">
    <source>
        <dbReference type="EMBL" id="RDX58123.1"/>
    </source>
</evidence>
<dbReference type="EMBL" id="QJKJ01017814">
    <property type="protein sequence ID" value="RDX58123.1"/>
    <property type="molecule type" value="Genomic_DNA"/>
</dbReference>
<reference evidence="1" key="1">
    <citation type="submission" date="2018-05" db="EMBL/GenBank/DDBJ databases">
        <title>Draft genome of Mucuna pruriens seed.</title>
        <authorList>
            <person name="Nnadi N.E."/>
            <person name="Vos R."/>
            <person name="Hasami M.H."/>
            <person name="Devisetty U.K."/>
            <person name="Aguiy J.C."/>
        </authorList>
    </citation>
    <scope>NUCLEOTIDE SEQUENCE [LARGE SCALE GENOMIC DNA]</scope>
    <source>
        <strain evidence="1">JCA_2017</strain>
    </source>
</reference>
<accession>A0A371E005</accession>
<gene>
    <name evidence="1" type="ORF">CR513_62586</name>
</gene>
<sequence length="128" mass="14149">MSIFYFVAQWSFIKVEFNALLPTGKTIGEDLIKGDKFFMVCTLATSSPDLAFARDQIFASPNIPTLDEVFCCVLHVTSIPPSSSFSLGLDQFFHMSLMGNKVVTIKEIIGHPVLNAFIVIGWGTRKIA</sequence>
<name>A0A371E005_MUCPR</name>
<dbReference type="AlphaFoldDB" id="A0A371E005"/>
<evidence type="ECO:0000313" key="2">
    <source>
        <dbReference type="Proteomes" id="UP000257109"/>
    </source>
</evidence>
<comment type="caution">
    <text evidence="1">The sequence shown here is derived from an EMBL/GenBank/DDBJ whole genome shotgun (WGS) entry which is preliminary data.</text>
</comment>
<proteinExistence type="predicted"/>